<evidence type="ECO:0000256" key="4">
    <source>
        <dbReference type="ARBA" id="ARBA00008037"/>
    </source>
</evidence>
<gene>
    <name evidence="23" type="ORF">SISNIDRAFT_546120</name>
</gene>
<keyword evidence="7" id="KW-0479">Metal-binding</keyword>
<dbReference type="GO" id="GO:0005634">
    <property type="term" value="C:nucleus"/>
    <property type="evidence" value="ECO:0007669"/>
    <property type="project" value="UniProtKB-SubCell"/>
</dbReference>
<keyword evidence="13" id="KW-0408">Iron</keyword>
<evidence type="ECO:0000256" key="18">
    <source>
        <dbReference type="ARBA" id="ARBA00047915"/>
    </source>
</evidence>
<keyword evidence="10" id="KW-0156">Chromatin regulator</keyword>
<dbReference type="OrthoDB" id="5876800at2759"/>
<organism evidence="23 24">
    <name type="scientific">Sistotremastrum niveocremeum HHB9708</name>
    <dbReference type="NCBI Taxonomy" id="1314777"/>
    <lineage>
        <taxon>Eukaryota</taxon>
        <taxon>Fungi</taxon>
        <taxon>Dikarya</taxon>
        <taxon>Basidiomycota</taxon>
        <taxon>Agaricomycotina</taxon>
        <taxon>Agaricomycetes</taxon>
        <taxon>Sistotremastrales</taxon>
        <taxon>Sistotremastraceae</taxon>
        <taxon>Sertulicium</taxon>
        <taxon>Sertulicium niveocremeum</taxon>
    </lineage>
</organism>
<evidence type="ECO:0000256" key="8">
    <source>
        <dbReference type="ARBA" id="ARBA00022771"/>
    </source>
</evidence>
<feature type="domain" description="JmjC" evidence="22">
    <location>
        <begin position="250"/>
        <end position="417"/>
    </location>
</feature>
<evidence type="ECO:0000256" key="14">
    <source>
        <dbReference type="ARBA" id="ARBA00023015"/>
    </source>
</evidence>
<evidence type="ECO:0000256" key="13">
    <source>
        <dbReference type="ARBA" id="ARBA00023004"/>
    </source>
</evidence>
<dbReference type="InterPro" id="IPR019786">
    <property type="entry name" value="Zinc_finger_PHD-type_CS"/>
</dbReference>
<evidence type="ECO:0000256" key="11">
    <source>
        <dbReference type="ARBA" id="ARBA00022964"/>
    </source>
</evidence>
<feature type="region of interest" description="Disordered" evidence="20">
    <location>
        <begin position="568"/>
        <end position="590"/>
    </location>
</feature>
<keyword evidence="24" id="KW-1185">Reference proteome</keyword>
<dbReference type="InterPro" id="IPR011011">
    <property type="entry name" value="Znf_FYVE_PHD"/>
</dbReference>
<sequence length="677" mass="77419">MAPSRRRTSRRGAPTTPKKESTAQPQRPPSSEPEESEEGTPSQTNVPERTAAEKCPACKDDETAPLDSEQDTWIRCDACKSWYHWRCVAEEGQDHETVDKWYCQSCRAADQTRVITFKPPARKSSRKRANRDYASLHAGLEAGPNKWLKIMEGKTILDDNFQRLKGSMLTMDWLHSNDTALREPVVIEKPEGLGMSMPPDEFEVKDVAEIVGENTPVEVIDVNTQSNVPNWNLAKWTEYYYSESRLRDKIRNVISLEISNTPLAAKVVPPRLVRELDWVEQFWPSGKRGKGHAYPKVQLYCLMGVAQAWTDWHIDFAGSSVYYHIFKGAKTFYFIRPTTHNLAAYEKWSGSETQNQVWLGDMVDEVVKVELHQGSTMIIPTGWIHAVYTPEDSLVFGGNFLHSYNVQTQLRVRDIEITTHVPKKFRFPFFTKLCWYVGEKYLRELKAKEDLPVRVLESIESLAQFLVNEARTMERGADPAQREAKDMVPTDKVKDPSALARELRWRVRIALGSGSGDEGKGKPKVLPHVNGTNKRKRDAKDVGVKNPVDAEPTIFKHFKPRHWDKELRHPGSVQTEKRQKGRPTLPLGEDWLEWKDSSPEVRGDDAEEAEVESRHDLTIRARSFEENGILYVERHWAERKLEIWKWPVTASSELTPDAGSAMEGIVDENSDLKDESN</sequence>
<keyword evidence="12" id="KW-0560">Oxidoreductase</keyword>
<evidence type="ECO:0000313" key="23">
    <source>
        <dbReference type="EMBL" id="KZS99328.1"/>
    </source>
</evidence>
<dbReference type="InterPro" id="IPR001965">
    <property type="entry name" value="Znf_PHD"/>
</dbReference>
<evidence type="ECO:0000256" key="10">
    <source>
        <dbReference type="ARBA" id="ARBA00022853"/>
    </source>
</evidence>
<dbReference type="Pfam" id="PF00628">
    <property type="entry name" value="PHD"/>
    <property type="match status" value="1"/>
</dbReference>
<comment type="cofactor">
    <cofactor evidence="1">
        <name>Fe(2+)</name>
        <dbReference type="ChEBI" id="CHEBI:29033"/>
    </cofactor>
</comment>
<feature type="region of interest" description="Disordered" evidence="20">
    <location>
        <begin position="653"/>
        <end position="677"/>
    </location>
</feature>
<reference evidence="23 24" key="1">
    <citation type="journal article" date="2016" name="Mol. Biol. Evol.">
        <title>Comparative Genomics of Early-Diverging Mushroom-Forming Fungi Provides Insights into the Origins of Lignocellulose Decay Capabilities.</title>
        <authorList>
            <person name="Nagy L.G."/>
            <person name="Riley R."/>
            <person name="Tritt A."/>
            <person name="Adam C."/>
            <person name="Daum C."/>
            <person name="Floudas D."/>
            <person name="Sun H."/>
            <person name="Yadav J.S."/>
            <person name="Pangilinan J."/>
            <person name="Larsson K.H."/>
            <person name="Matsuura K."/>
            <person name="Barry K."/>
            <person name="Labutti K."/>
            <person name="Kuo R."/>
            <person name="Ohm R.A."/>
            <person name="Bhattacharya S.S."/>
            <person name="Shirouzu T."/>
            <person name="Yoshinaga Y."/>
            <person name="Martin F.M."/>
            <person name="Grigoriev I.V."/>
            <person name="Hibbett D.S."/>
        </authorList>
    </citation>
    <scope>NUCLEOTIDE SEQUENCE [LARGE SCALE GENOMIC DNA]</scope>
    <source>
        <strain evidence="23 24">HHB9708</strain>
    </source>
</reference>
<dbReference type="CDD" id="cd15517">
    <property type="entry name" value="PHD_TCF19_like"/>
    <property type="match status" value="1"/>
</dbReference>
<dbReference type="GO" id="GO:0140680">
    <property type="term" value="F:histone H3K36me/H3K36me2 demethylase activity"/>
    <property type="evidence" value="ECO:0007669"/>
    <property type="project" value="UniProtKB-EC"/>
</dbReference>
<dbReference type="Pfam" id="PF02373">
    <property type="entry name" value="JmjC"/>
    <property type="match status" value="1"/>
</dbReference>
<keyword evidence="11" id="KW-0223">Dioxygenase</keyword>
<comment type="catalytic activity">
    <reaction evidence="18">
        <text>N(6),N(6)-dimethyl-L-lysyl(36)-[histone H3] + 2 2-oxoglutarate + 2 O2 = L-lysyl(36)-[histone H3] + 2 formaldehyde + 2 succinate + 2 CO2</text>
        <dbReference type="Rhea" id="RHEA:42032"/>
        <dbReference type="Rhea" id="RHEA-COMP:9785"/>
        <dbReference type="Rhea" id="RHEA-COMP:9787"/>
        <dbReference type="ChEBI" id="CHEBI:15379"/>
        <dbReference type="ChEBI" id="CHEBI:16526"/>
        <dbReference type="ChEBI" id="CHEBI:16810"/>
        <dbReference type="ChEBI" id="CHEBI:16842"/>
        <dbReference type="ChEBI" id="CHEBI:29969"/>
        <dbReference type="ChEBI" id="CHEBI:30031"/>
        <dbReference type="ChEBI" id="CHEBI:61976"/>
        <dbReference type="EC" id="1.14.11.27"/>
    </reaction>
</comment>
<evidence type="ECO:0000256" key="9">
    <source>
        <dbReference type="ARBA" id="ARBA00022833"/>
    </source>
</evidence>
<evidence type="ECO:0000256" key="19">
    <source>
        <dbReference type="PROSITE-ProRule" id="PRU00146"/>
    </source>
</evidence>
<evidence type="ECO:0000256" key="2">
    <source>
        <dbReference type="ARBA" id="ARBA00003909"/>
    </source>
</evidence>
<dbReference type="InterPro" id="IPR041070">
    <property type="entry name" value="JHD"/>
</dbReference>
<keyword evidence="9" id="KW-0862">Zinc</keyword>
<dbReference type="Pfam" id="PF17811">
    <property type="entry name" value="JHD"/>
    <property type="match status" value="1"/>
</dbReference>
<evidence type="ECO:0000256" key="3">
    <source>
        <dbReference type="ARBA" id="ARBA00004123"/>
    </source>
</evidence>
<evidence type="ECO:0000256" key="17">
    <source>
        <dbReference type="ARBA" id="ARBA00031083"/>
    </source>
</evidence>
<dbReference type="AlphaFoldDB" id="A0A165AN75"/>
<feature type="region of interest" description="Disordered" evidence="20">
    <location>
        <begin position="1"/>
        <end position="51"/>
    </location>
</feature>
<dbReference type="PANTHER" id="PTHR23123">
    <property type="entry name" value="PHD/F-BOX CONTAINING PROTEIN"/>
    <property type="match status" value="1"/>
</dbReference>
<evidence type="ECO:0000256" key="5">
    <source>
        <dbReference type="ARBA" id="ARBA00013246"/>
    </source>
</evidence>
<dbReference type="InterPro" id="IPR019787">
    <property type="entry name" value="Znf_PHD-finger"/>
</dbReference>
<dbReference type="Proteomes" id="UP000076722">
    <property type="component" value="Unassembled WGS sequence"/>
</dbReference>
<dbReference type="STRING" id="1314777.A0A165AN75"/>
<keyword evidence="8 19" id="KW-0863">Zinc-finger</keyword>
<dbReference type="PROSITE" id="PS50016">
    <property type="entry name" value="ZF_PHD_2"/>
    <property type="match status" value="1"/>
</dbReference>
<feature type="domain" description="PHD-type" evidence="21">
    <location>
        <begin position="52"/>
        <end position="109"/>
    </location>
</feature>
<keyword evidence="15" id="KW-0804">Transcription</keyword>
<keyword evidence="14" id="KW-0805">Transcription regulation</keyword>
<evidence type="ECO:0000256" key="16">
    <source>
        <dbReference type="ARBA" id="ARBA00023242"/>
    </source>
</evidence>
<comment type="subcellular location">
    <subcellularLocation>
        <location evidence="3">Nucleus</location>
    </subcellularLocation>
</comment>
<dbReference type="InterPro" id="IPR003347">
    <property type="entry name" value="JmjC_dom"/>
</dbReference>
<evidence type="ECO:0000259" key="22">
    <source>
        <dbReference type="PROSITE" id="PS51184"/>
    </source>
</evidence>
<dbReference type="PROSITE" id="PS51184">
    <property type="entry name" value="JMJC"/>
    <property type="match status" value="1"/>
</dbReference>
<evidence type="ECO:0000256" key="20">
    <source>
        <dbReference type="SAM" id="MobiDB-lite"/>
    </source>
</evidence>
<dbReference type="SMART" id="SM00249">
    <property type="entry name" value="PHD"/>
    <property type="match status" value="1"/>
</dbReference>
<dbReference type="SUPFAM" id="SSF57903">
    <property type="entry name" value="FYVE/PHD zinc finger"/>
    <property type="match status" value="1"/>
</dbReference>
<dbReference type="InterPro" id="IPR050690">
    <property type="entry name" value="JHDM1_Histone_Demethylase"/>
</dbReference>
<dbReference type="EC" id="1.14.11.27" evidence="5"/>
<comment type="function">
    <text evidence="2">Histone demethylase that specifically demethylates 'Lys-36' of histone H3, thereby playing a central role in histone code.</text>
</comment>
<evidence type="ECO:0000256" key="1">
    <source>
        <dbReference type="ARBA" id="ARBA00001954"/>
    </source>
</evidence>
<dbReference type="GO" id="GO:0008270">
    <property type="term" value="F:zinc ion binding"/>
    <property type="evidence" value="ECO:0007669"/>
    <property type="project" value="UniProtKB-KW"/>
</dbReference>
<feature type="region of interest" description="Disordered" evidence="20">
    <location>
        <begin position="513"/>
        <end position="542"/>
    </location>
</feature>
<name>A0A165AN75_9AGAM</name>
<evidence type="ECO:0000256" key="7">
    <source>
        <dbReference type="ARBA" id="ARBA00022723"/>
    </source>
</evidence>
<evidence type="ECO:0000256" key="6">
    <source>
        <dbReference type="ARBA" id="ARBA00015153"/>
    </source>
</evidence>
<evidence type="ECO:0000256" key="12">
    <source>
        <dbReference type="ARBA" id="ARBA00023002"/>
    </source>
</evidence>
<evidence type="ECO:0000313" key="24">
    <source>
        <dbReference type="Proteomes" id="UP000076722"/>
    </source>
</evidence>
<comment type="similarity">
    <text evidence="4">Belongs to the JHDM1 histone demethylase family.</text>
</comment>
<dbReference type="SMART" id="SM00558">
    <property type="entry name" value="JmjC"/>
    <property type="match status" value="1"/>
</dbReference>
<protein>
    <recommendedName>
        <fullName evidence="6">JmjC domain-containing histone demethylation protein 1</fullName>
        <ecNumber evidence="5">1.14.11.27</ecNumber>
    </recommendedName>
    <alternativeName>
        <fullName evidence="17">[Histone-H3]-lysine-36 demethylase 1</fullName>
    </alternativeName>
</protein>
<accession>A0A165AN75</accession>
<dbReference type="Gene3D" id="2.60.120.650">
    <property type="entry name" value="Cupin"/>
    <property type="match status" value="1"/>
</dbReference>
<dbReference type="SUPFAM" id="SSF51197">
    <property type="entry name" value="Clavaminate synthase-like"/>
    <property type="match status" value="1"/>
</dbReference>
<dbReference type="EMBL" id="KV419394">
    <property type="protein sequence ID" value="KZS99328.1"/>
    <property type="molecule type" value="Genomic_DNA"/>
</dbReference>
<evidence type="ECO:0000256" key="15">
    <source>
        <dbReference type="ARBA" id="ARBA00023163"/>
    </source>
</evidence>
<keyword evidence="16" id="KW-0539">Nucleus</keyword>
<proteinExistence type="inferred from homology"/>
<dbReference type="PROSITE" id="PS01359">
    <property type="entry name" value="ZF_PHD_1"/>
    <property type="match status" value="1"/>
</dbReference>
<feature type="compositionally biased region" description="Basic residues" evidence="20">
    <location>
        <begin position="1"/>
        <end position="10"/>
    </location>
</feature>
<evidence type="ECO:0000259" key="21">
    <source>
        <dbReference type="PROSITE" id="PS50016"/>
    </source>
</evidence>